<dbReference type="Pfam" id="PF07045">
    <property type="entry name" value="DUF1330"/>
    <property type="match status" value="1"/>
</dbReference>
<dbReference type="PANTHER" id="PTHR40257">
    <property type="match status" value="1"/>
</dbReference>
<protein>
    <submittedName>
        <fullName evidence="2">Uncharacterized conserved protein, DUF1330 family</fullName>
    </submittedName>
</protein>
<evidence type="ECO:0000313" key="3">
    <source>
        <dbReference type="Proteomes" id="UP000184096"/>
    </source>
</evidence>
<organism evidence="2 3">
    <name type="scientific">Bradyrhizobium erythrophlei</name>
    <dbReference type="NCBI Taxonomy" id="1437360"/>
    <lineage>
        <taxon>Bacteria</taxon>
        <taxon>Pseudomonadati</taxon>
        <taxon>Pseudomonadota</taxon>
        <taxon>Alphaproteobacteria</taxon>
        <taxon>Hyphomicrobiales</taxon>
        <taxon>Nitrobacteraceae</taxon>
        <taxon>Bradyrhizobium</taxon>
    </lineage>
</organism>
<dbReference type="Gene3D" id="3.30.70.100">
    <property type="match status" value="1"/>
</dbReference>
<dbReference type="RefSeq" id="WP_072826123.1">
    <property type="nucleotide sequence ID" value="NZ_LT670849.1"/>
</dbReference>
<dbReference type="AlphaFoldDB" id="A0A1M7TY08"/>
<dbReference type="PANTHER" id="PTHR40257:SF1">
    <property type="entry name" value="DUF1330 DOMAIN-CONTAINING PROTEIN"/>
    <property type="match status" value="1"/>
</dbReference>
<feature type="domain" description="DUF1330" evidence="1">
    <location>
        <begin position="46"/>
        <end position="122"/>
    </location>
</feature>
<evidence type="ECO:0000313" key="2">
    <source>
        <dbReference type="EMBL" id="SHN75567.1"/>
    </source>
</evidence>
<keyword evidence="3" id="KW-1185">Reference proteome</keyword>
<dbReference type="OrthoDB" id="8909581at2"/>
<name>A0A1M7TY08_9BRAD</name>
<dbReference type="SUPFAM" id="SSF54909">
    <property type="entry name" value="Dimeric alpha+beta barrel"/>
    <property type="match status" value="1"/>
</dbReference>
<dbReference type="EMBL" id="LT670849">
    <property type="protein sequence ID" value="SHN75567.1"/>
    <property type="molecule type" value="Genomic_DNA"/>
</dbReference>
<evidence type="ECO:0000259" key="1">
    <source>
        <dbReference type="Pfam" id="PF07045"/>
    </source>
</evidence>
<sequence length="143" mass="15957">MTGYIDPTKETFAAFRDSDRPGPIQMLNLVKLRERAAYPDGRAATGAEAYAAYGRESGPVFTRLGGKVAWQGRFELMLIGPSEEHWDHCFIAEYPSVAAFVEMIRDPVYREAVEHRQAAVEDSRLIRLKPLPAGKTFGEIPEG</sequence>
<dbReference type="InterPro" id="IPR011008">
    <property type="entry name" value="Dimeric_a/b-barrel"/>
</dbReference>
<dbReference type="InterPro" id="IPR010753">
    <property type="entry name" value="DUF1330"/>
</dbReference>
<accession>A0A1M7TY08</accession>
<reference evidence="3" key="1">
    <citation type="submission" date="2016-11" db="EMBL/GenBank/DDBJ databases">
        <authorList>
            <person name="Varghese N."/>
            <person name="Submissions S."/>
        </authorList>
    </citation>
    <scope>NUCLEOTIDE SEQUENCE [LARGE SCALE GENOMIC DNA]</scope>
    <source>
        <strain evidence="3">GAS401</strain>
    </source>
</reference>
<proteinExistence type="predicted"/>
<gene>
    <name evidence="2" type="ORF">SAMN05444170_2990</name>
</gene>
<dbReference type="Proteomes" id="UP000184096">
    <property type="component" value="Chromosome I"/>
</dbReference>